<dbReference type="Proteomes" id="UP000033106">
    <property type="component" value="Chromosome"/>
</dbReference>
<reference evidence="17 18" key="1">
    <citation type="journal article" date="2015" name="Genome Announc.">
        <title>Complete Genome Sequence of Sulfolobus solfataricus Strain 98/2 and Evolved Derivatives.</title>
        <authorList>
            <person name="McCarthy S."/>
            <person name="Gradnigo J."/>
            <person name="Johnson T."/>
            <person name="Payne S."/>
            <person name="Lipzen A."/>
            <person name="Martin J."/>
            <person name="Schackwitz W."/>
            <person name="Moriyama E."/>
            <person name="Blum P."/>
        </authorList>
    </citation>
    <scope>NUCLEOTIDE SEQUENCE [LARGE SCALE GENOMIC DNA]</scope>
    <source>
        <strain evidence="17">98/2 SULC</strain>
        <strain evidence="5">SARC-B</strain>
        <strain evidence="6">SARC-C</strain>
        <strain evidence="7 19">SULA</strain>
        <strain evidence="18">SULB</strain>
    </source>
</reference>
<dbReference type="EMBL" id="CP033235">
    <property type="protein sequence ID" value="AZF68785.1"/>
    <property type="molecule type" value="Genomic_DNA"/>
</dbReference>
<dbReference type="CDD" id="cd00090">
    <property type="entry name" value="HTH_ARSR"/>
    <property type="match status" value="1"/>
</dbReference>
<dbReference type="InterPro" id="IPR002831">
    <property type="entry name" value="Tscrpt_reg_TrmB_N"/>
</dbReference>
<dbReference type="Proteomes" id="UP000267993">
    <property type="component" value="Chromosome"/>
</dbReference>
<dbReference type="GO" id="GO:0043565">
    <property type="term" value="F:sequence-specific DNA binding"/>
    <property type="evidence" value="ECO:0007669"/>
    <property type="project" value="InterPro"/>
</dbReference>
<reference evidence="16" key="3">
    <citation type="submission" date="2016-04" db="EMBL/GenBank/DDBJ databases">
        <authorList>
            <person name="Evans L.H."/>
            <person name="Alamgir A."/>
            <person name="Owens N."/>
            <person name="Weber N.D."/>
            <person name="Virtaneva K."/>
            <person name="Barbian K."/>
            <person name="Babar A."/>
            <person name="Rosenke K."/>
        </authorList>
    </citation>
    <scope>NUCLEOTIDE SEQUENCE</scope>
    <source>
        <strain evidence="16">P1</strain>
    </source>
</reference>
<dbReference type="Proteomes" id="UP000273194">
    <property type="component" value="Chromosome"/>
</dbReference>
<dbReference type="Proteomes" id="UP000278715">
    <property type="component" value="Chromosome"/>
</dbReference>
<evidence type="ECO:0000313" key="9">
    <source>
        <dbReference type="EMBL" id="AZF71405.1"/>
    </source>
</evidence>
<evidence type="ECO:0000313" key="16">
    <source>
        <dbReference type="EMBL" id="SAI84687.1"/>
    </source>
</evidence>
<dbReference type="EMBL" id="CP011057">
    <property type="protein sequence ID" value="AKA79690.1"/>
    <property type="molecule type" value="Genomic_DNA"/>
</dbReference>
<dbReference type="AlphaFoldDB" id="A0A0E3JY62"/>
<dbReference type="KEGG" id="ssol:SULB_2107"/>
<evidence type="ECO:0000313" key="19">
    <source>
        <dbReference type="Proteomes" id="UP000033106"/>
    </source>
</evidence>
<evidence type="ECO:0000313" key="18">
    <source>
        <dbReference type="Proteomes" id="UP000033085"/>
    </source>
</evidence>
<evidence type="ECO:0000256" key="1">
    <source>
        <dbReference type="ARBA" id="ARBA00023015"/>
    </source>
</evidence>
<dbReference type="InterPro" id="IPR052362">
    <property type="entry name" value="HTH-GbsR_regulator"/>
</dbReference>
<dbReference type="PANTHER" id="PTHR38465:SF1">
    <property type="entry name" value="HTH-TYPE TRANSCRIPTIONAL REGULATOR MJ1563-RELATED"/>
    <property type="match status" value="1"/>
</dbReference>
<keyword evidence="3" id="KW-0804">Transcription</keyword>
<dbReference type="InterPro" id="IPR036388">
    <property type="entry name" value="WH-like_DNA-bd_sf"/>
</dbReference>
<dbReference type="KEGG" id="ssof:SULC_2105"/>
<dbReference type="Proteomes" id="UP000033057">
    <property type="component" value="Chromosome"/>
</dbReference>
<evidence type="ECO:0000256" key="2">
    <source>
        <dbReference type="ARBA" id="ARBA00023125"/>
    </source>
</evidence>
<accession>A0A0E3JY62</accession>
<dbReference type="InterPro" id="IPR000485">
    <property type="entry name" value="AsnC-type_HTH_dom"/>
</dbReference>
<dbReference type="Proteomes" id="UP000282269">
    <property type="component" value="Chromosome"/>
</dbReference>
<dbReference type="EMBL" id="CP050869">
    <property type="protein sequence ID" value="QPG48664.1"/>
    <property type="molecule type" value="Genomic_DNA"/>
</dbReference>
<dbReference type="InterPro" id="IPR036390">
    <property type="entry name" value="WH_DNA-bd_sf"/>
</dbReference>
<evidence type="ECO:0000313" key="20">
    <source>
        <dbReference type="Proteomes" id="UP000076770"/>
    </source>
</evidence>
<dbReference type="Pfam" id="PF01978">
    <property type="entry name" value="TrmB"/>
    <property type="match status" value="1"/>
</dbReference>
<reference evidence="15 28" key="6">
    <citation type="journal article" date="2020" name="Nat. Commun.">
        <title>The structures of two archaeal type IV pili illuminate evolutionary relationships.</title>
        <authorList>
            <person name="Wang F."/>
            <person name="Baquero D.P."/>
            <person name="Su Z."/>
            <person name="Beltran L.C."/>
            <person name="Prangishvili D."/>
            <person name="Krupovic M."/>
            <person name="Egelman E.H."/>
        </authorList>
    </citation>
    <scope>NUCLEOTIDE SEQUENCE [LARGE SCALE GENOMIC DNA]</scope>
    <source>
        <strain evidence="15 28">POZ149</strain>
    </source>
</reference>
<dbReference type="Proteomes" id="UP000076770">
    <property type="component" value="Chromosome i"/>
</dbReference>
<evidence type="ECO:0000313" key="7">
    <source>
        <dbReference type="EMBL" id="AKA79690.1"/>
    </source>
</evidence>
<dbReference type="EMBL" id="CP011055">
    <property type="protein sequence ID" value="AKA74302.1"/>
    <property type="molecule type" value="Genomic_DNA"/>
</dbReference>
<dbReference type="EMBL" id="CP033240">
    <property type="protein sequence ID" value="AZF81860.1"/>
    <property type="molecule type" value="Genomic_DNA"/>
</dbReference>
<dbReference type="PANTHER" id="PTHR38465">
    <property type="entry name" value="HTH-TYPE TRANSCRIPTIONAL REGULATOR MJ1563-RELATED"/>
    <property type="match status" value="1"/>
</dbReference>
<evidence type="ECO:0000313" key="17">
    <source>
        <dbReference type="Proteomes" id="UP000033057"/>
    </source>
</evidence>
<feature type="domain" description="HTH marR-type" evidence="4">
    <location>
        <begin position="1"/>
        <end position="127"/>
    </location>
</feature>
<protein>
    <submittedName>
        <fullName evidence="6">MarR family transcriptional regulator</fullName>
    </submittedName>
    <submittedName>
        <fullName evidence="16">TrmB family transcriptional regulator</fullName>
    </submittedName>
</protein>
<evidence type="ECO:0000256" key="3">
    <source>
        <dbReference type="ARBA" id="ARBA00023163"/>
    </source>
</evidence>
<reference evidence="20" key="2">
    <citation type="submission" date="2016-04" db="EMBL/GenBank/DDBJ databases">
        <authorList>
            <person name="Shah S.A."/>
            <person name="Garrett R.A."/>
        </authorList>
    </citation>
    <scope>NUCLEOTIDE SEQUENCE [LARGE SCALE GENOMIC DNA]</scope>
    <source>
        <strain evidence="20">ATCC 35091 / DSM 1616 / JCM 8930 / NBRC 15331 / P1</strain>
    </source>
</reference>
<evidence type="ECO:0000313" key="14">
    <source>
        <dbReference type="EMBL" id="AZF84433.1"/>
    </source>
</evidence>
<organism evidence="6 17">
    <name type="scientific">Saccharolobus solfataricus</name>
    <name type="common">Sulfolobus solfataricus</name>
    <dbReference type="NCBI Taxonomy" id="2287"/>
    <lineage>
        <taxon>Archaea</taxon>
        <taxon>Thermoproteota</taxon>
        <taxon>Thermoprotei</taxon>
        <taxon>Sulfolobales</taxon>
        <taxon>Sulfolobaceae</taxon>
        <taxon>Saccharolobus</taxon>
    </lineage>
</organism>
<dbReference type="InterPro" id="IPR000835">
    <property type="entry name" value="HTH_MarR-typ"/>
</dbReference>
<dbReference type="EMBL" id="CP033239">
    <property type="protein sequence ID" value="AZF79256.1"/>
    <property type="molecule type" value="Genomic_DNA"/>
</dbReference>
<dbReference type="Proteomes" id="UP000033085">
    <property type="component" value="Chromosome"/>
</dbReference>
<dbReference type="SMART" id="SM00347">
    <property type="entry name" value="HTH_MARR"/>
    <property type="match status" value="1"/>
</dbReference>
<evidence type="ECO:0000313" key="22">
    <source>
        <dbReference type="Proteomes" id="UP000269431"/>
    </source>
</evidence>
<evidence type="ECO:0000313" key="11">
    <source>
        <dbReference type="EMBL" id="AZF76648.1"/>
    </source>
</evidence>
<evidence type="ECO:0000313" key="8">
    <source>
        <dbReference type="EMBL" id="AZF68785.1"/>
    </source>
</evidence>
<dbReference type="EMBL" id="LT549890">
    <property type="protein sequence ID" value="SAI84687.1"/>
    <property type="molecule type" value="Genomic_DNA"/>
</dbReference>
<evidence type="ECO:0000313" key="27">
    <source>
        <dbReference type="Proteomes" id="UP000282269"/>
    </source>
</evidence>
<name>A0A0E3JY62_SACSO</name>
<evidence type="ECO:0000313" key="10">
    <source>
        <dbReference type="EMBL" id="AZF74025.1"/>
    </source>
</evidence>
<dbReference type="PATRIC" id="fig|2287.6.peg.2160"/>
<dbReference type="Proteomes" id="UP000594632">
    <property type="component" value="Chromosome"/>
</dbReference>
<evidence type="ECO:0000313" key="21">
    <source>
        <dbReference type="Proteomes" id="UP000267993"/>
    </source>
</evidence>
<dbReference type="EMBL" id="CP011056">
    <property type="protein sequence ID" value="AKA76998.1"/>
    <property type="molecule type" value="Genomic_DNA"/>
</dbReference>
<evidence type="ECO:0000313" key="24">
    <source>
        <dbReference type="Proteomes" id="UP000273443"/>
    </source>
</evidence>
<dbReference type="OrthoDB" id="42111at2157"/>
<dbReference type="RefSeq" id="WP_009989734.1">
    <property type="nucleotide sequence ID" value="NZ_CP011055.2"/>
</dbReference>
<dbReference type="EMBL" id="CP033237">
    <property type="protein sequence ID" value="AZF74025.1"/>
    <property type="molecule type" value="Genomic_DNA"/>
</dbReference>
<dbReference type="EMBL" id="CP033241">
    <property type="protein sequence ID" value="AZF84433.1"/>
    <property type="molecule type" value="Genomic_DNA"/>
</dbReference>
<reference evidence="21 22" key="4">
    <citation type="journal article" date="2018" name="Proc. Natl. Acad. Sci. U.S.A.">
        <title>Nonmutational mechanism of inheritance in the Archaeon Sulfolobus solfataricus.</title>
        <authorList>
            <person name="Payne S."/>
            <person name="McCarthy S."/>
            <person name="Johnson T."/>
            <person name="North E."/>
            <person name="Blum P."/>
        </authorList>
    </citation>
    <scope>NUCLEOTIDE SEQUENCE [LARGE SCALE GENOMIC DNA]</scope>
    <source>
        <strain evidence="9 21">SARC-H</strain>
        <strain evidence="10 25">SARC-I</strain>
        <strain evidence="12 26">SARC-N</strain>
        <strain evidence="13 27">SARC-O</strain>
        <strain evidence="14 22">SUL120</strain>
        <strain evidence="8 23">SULG</strain>
        <strain evidence="11 24">SULM</strain>
    </source>
</reference>
<evidence type="ECO:0000259" key="4">
    <source>
        <dbReference type="PROSITE" id="PS50995"/>
    </source>
</evidence>
<evidence type="ECO:0000313" key="15">
    <source>
        <dbReference type="EMBL" id="QPG48664.1"/>
    </source>
</evidence>
<dbReference type="GO" id="GO:0003700">
    <property type="term" value="F:DNA-binding transcription factor activity"/>
    <property type="evidence" value="ECO:0007669"/>
    <property type="project" value="InterPro"/>
</dbReference>
<reference evidence="6" key="5">
    <citation type="submission" date="2018-10" db="EMBL/GenBank/DDBJ databases">
        <authorList>
            <person name="McCarthy S."/>
            <person name="Gradnigo J."/>
            <person name="Johnson T."/>
            <person name="Payne S."/>
            <person name="Lipzen A."/>
            <person name="Schackwitz W."/>
            <person name="Martin J."/>
            <person name="Moriyama E."/>
            <person name="Blum P."/>
        </authorList>
    </citation>
    <scope>NUCLEOTIDE SEQUENCE</scope>
    <source>
        <strain evidence="5">SARC-B</strain>
        <strain evidence="6">SARC-C</strain>
        <strain evidence="7">SULA</strain>
    </source>
</reference>
<dbReference type="EMBL" id="CP033236">
    <property type="protein sequence ID" value="AZF71405.1"/>
    <property type="molecule type" value="Genomic_DNA"/>
</dbReference>
<dbReference type="GeneID" id="44130035"/>
<dbReference type="Gene3D" id="1.10.10.10">
    <property type="entry name" value="Winged helix-like DNA-binding domain superfamily/Winged helix DNA-binding domain"/>
    <property type="match status" value="1"/>
</dbReference>
<evidence type="ECO:0000313" key="13">
    <source>
        <dbReference type="EMBL" id="AZF81860.1"/>
    </source>
</evidence>
<proteinExistence type="predicted"/>
<dbReference type="Proteomes" id="UP000273443">
    <property type="component" value="Chromosome"/>
</dbReference>
<evidence type="ECO:0000313" key="25">
    <source>
        <dbReference type="Proteomes" id="UP000275843"/>
    </source>
</evidence>
<evidence type="ECO:0000313" key="23">
    <source>
        <dbReference type="Proteomes" id="UP000273194"/>
    </source>
</evidence>
<dbReference type="PROSITE" id="PS50995">
    <property type="entry name" value="HTH_MARR_2"/>
    <property type="match status" value="1"/>
</dbReference>
<dbReference type="Proteomes" id="UP000269431">
    <property type="component" value="Chromosome"/>
</dbReference>
<evidence type="ECO:0000313" key="28">
    <source>
        <dbReference type="Proteomes" id="UP000594632"/>
    </source>
</evidence>
<dbReference type="OMA" id="PAYVYWV"/>
<evidence type="ECO:0000313" key="5">
    <source>
        <dbReference type="EMBL" id="AKA74302.1"/>
    </source>
</evidence>
<keyword evidence="2" id="KW-0238">DNA-binding</keyword>
<evidence type="ECO:0000313" key="26">
    <source>
        <dbReference type="Proteomes" id="UP000278715"/>
    </source>
</evidence>
<dbReference type="InterPro" id="IPR011991">
    <property type="entry name" value="ArsR-like_HTH"/>
</dbReference>
<evidence type="ECO:0000313" key="6">
    <source>
        <dbReference type="EMBL" id="AKA76998.1"/>
    </source>
</evidence>
<sequence length="127" mass="14596">MAEKVRFPDGREVDIHDFIAFMYGLSKSDVEVLHILLQNGKMTTDDLSQKLNVTKASISKALNNLLDKGLIQREKAPAEKEERKGRPNYIYWVEKERLYRKLEADLEKLAGTVKEALQKHTALEIVI</sequence>
<evidence type="ECO:0000313" key="12">
    <source>
        <dbReference type="EMBL" id="AZF79256.1"/>
    </source>
</evidence>
<dbReference type="GeneID" id="1454137"/>
<dbReference type="Proteomes" id="UP000275843">
    <property type="component" value="Chromosome"/>
</dbReference>
<dbReference type="PRINTS" id="PR00033">
    <property type="entry name" value="HTHASNC"/>
</dbReference>
<gene>
    <name evidence="15" type="ORF">HFC64_00480</name>
    <name evidence="16" type="ORF">SSOP1_1133</name>
    <name evidence="7" type="ORF">SULA_2106</name>
    <name evidence="5" type="ORF">SULB_2107</name>
    <name evidence="6" type="ORF">SULC_2105</name>
    <name evidence="8" type="ORF">SULG_10625</name>
    <name evidence="9" type="ORF">SULH_10625</name>
    <name evidence="10" type="ORF">SULI_10625</name>
    <name evidence="11" type="ORF">SULM_10615</name>
    <name evidence="12" type="ORF">SULN_10615</name>
    <name evidence="13" type="ORF">SULO_10625</name>
    <name evidence="14" type="ORF">SULZ_10565</name>
</gene>
<dbReference type="SUPFAM" id="SSF46785">
    <property type="entry name" value="Winged helix' DNA-binding domain"/>
    <property type="match status" value="1"/>
</dbReference>
<keyword evidence="1" id="KW-0805">Transcription regulation</keyword>
<dbReference type="EMBL" id="CP033238">
    <property type="protein sequence ID" value="AZF76648.1"/>
    <property type="molecule type" value="Genomic_DNA"/>
</dbReference>
<dbReference type="KEGG" id="ssoa:SULA_2106"/>